<dbReference type="Proteomes" id="UP000237061">
    <property type="component" value="Unassembled WGS sequence"/>
</dbReference>
<sequence length="68" mass="7209">MIPAEPLLTVTKGDPTPEELAAVTAVVLALQVGAGESEAKTPSRHWARRTLLKLPPKPGAGAWRRSGR</sequence>
<dbReference type="InterPro" id="IPR032716">
    <property type="entry name" value="ACC_epsilon"/>
</dbReference>
<name>A0A2S4A0Z4_ARTGL</name>
<evidence type="ECO:0000256" key="1">
    <source>
        <dbReference type="SAM" id="MobiDB-lite"/>
    </source>
</evidence>
<dbReference type="Pfam" id="PF13822">
    <property type="entry name" value="ACC_epsilon"/>
    <property type="match status" value="1"/>
</dbReference>
<comment type="caution">
    <text evidence="2">The sequence shown here is derived from an EMBL/GenBank/DDBJ whole genome shotgun (WGS) entry which is preliminary data.</text>
</comment>
<evidence type="ECO:0000313" key="3">
    <source>
        <dbReference type="Proteomes" id="UP000237061"/>
    </source>
</evidence>
<feature type="region of interest" description="Disordered" evidence="1">
    <location>
        <begin position="34"/>
        <end position="68"/>
    </location>
</feature>
<protein>
    <submittedName>
        <fullName evidence="2">Acyl-CoA carboxylase subunit epsilon</fullName>
    </submittedName>
</protein>
<dbReference type="AlphaFoldDB" id="A0A2S4A0Z4"/>
<proteinExistence type="predicted"/>
<evidence type="ECO:0000313" key="2">
    <source>
        <dbReference type="EMBL" id="POH74959.1"/>
    </source>
</evidence>
<gene>
    <name evidence="2" type="ORF">CVS27_03615</name>
</gene>
<dbReference type="EMBL" id="PPXC01000002">
    <property type="protein sequence ID" value="POH74959.1"/>
    <property type="molecule type" value="Genomic_DNA"/>
</dbReference>
<dbReference type="RefSeq" id="WP_103464366.1">
    <property type="nucleotide sequence ID" value="NZ_PPXC01000002.1"/>
</dbReference>
<dbReference type="GO" id="GO:0004658">
    <property type="term" value="F:propionyl-CoA carboxylase activity"/>
    <property type="evidence" value="ECO:0007669"/>
    <property type="project" value="InterPro"/>
</dbReference>
<accession>A0A2S4A0Z4</accession>
<keyword evidence="3" id="KW-1185">Reference proteome</keyword>
<organism evidence="2 3">
    <name type="scientific">Arthrobacter glacialis</name>
    <dbReference type="NCBI Taxonomy" id="1664"/>
    <lineage>
        <taxon>Bacteria</taxon>
        <taxon>Bacillati</taxon>
        <taxon>Actinomycetota</taxon>
        <taxon>Actinomycetes</taxon>
        <taxon>Micrococcales</taxon>
        <taxon>Micrococcaceae</taxon>
        <taxon>Arthrobacter</taxon>
    </lineage>
</organism>
<reference evidence="2 3" key="1">
    <citation type="submission" date="2018-01" db="EMBL/GenBank/DDBJ databases">
        <title>Arthrobacter sp. nov., from glaciers in China.</title>
        <authorList>
            <person name="Liu Q."/>
            <person name="Xin Y.-H."/>
        </authorList>
    </citation>
    <scope>NUCLEOTIDE SEQUENCE [LARGE SCALE GENOMIC DNA]</scope>
    <source>
        <strain evidence="2 3">HLT2-12-2</strain>
    </source>
</reference>
<feature type="compositionally biased region" description="Basic residues" evidence="1">
    <location>
        <begin position="42"/>
        <end position="51"/>
    </location>
</feature>
<dbReference type="GO" id="GO:0003989">
    <property type="term" value="F:acetyl-CoA carboxylase activity"/>
    <property type="evidence" value="ECO:0007669"/>
    <property type="project" value="InterPro"/>
</dbReference>